<dbReference type="Gene3D" id="3.40.50.1000">
    <property type="entry name" value="HAD superfamily/HAD-like"/>
    <property type="match status" value="1"/>
</dbReference>
<dbReference type="RefSeq" id="WP_157427625.1">
    <property type="nucleotide sequence ID" value="NZ_BAAANK010000009.1"/>
</dbReference>
<evidence type="ECO:0000256" key="5">
    <source>
        <dbReference type="ARBA" id="ARBA00023277"/>
    </source>
</evidence>
<dbReference type="PIRSF" id="PIRSF004682">
    <property type="entry name" value="GmhB"/>
    <property type="match status" value="1"/>
</dbReference>
<evidence type="ECO:0000313" key="8">
    <source>
        <dbReference type="EMBL" id="GAA1842198.1"/>
    </source>
</evidence>
<keyword evidence="5 7" id="KW-0119">Carbohydrate metabolism</keyword>
<evidence type="ECO:0000256" key="4">
    <source>
        <dbReference type="ARBA" id="ARBA00022801"/>
    </source>
</evidence>
<dbReference type="InterPro" id="IPR004446">
    <property type="entry name" value="Heptose_bisP_phosphatase"/>
</dbReference>
<keyword evidence="9" id="KW-1185">Reference proteome</keyword>
<comment type="caution">
    <text evidence="8">The sequence shown here is derived from an EMBL/GenBank/DDBJ whole genome shotgun (WGS) entry which is preliminary data.</text>
</comment>
<evidence type="ECO:0000256" key="3">
    <source>
        <dbReference type="ARBA" id="ARBA00022723"/>
    </source>
</evidence>
<evidence type="ECO:0000313" key="9">
    <source>
        <dbReference type="Proteomes" id="UP001501746"/>
    </source>
</evidence>
<sequence>MKTWRPRTVLFDRDGTLIRDVPYNGDPDLVEAMPTAHAAIQSLRERDVAVGVVTNQSGVARGLLSRSDVDRVNRRVDELLGPMDVWAVCVHGPDDHCGCRKPAPGLIVSALAALGVRPADAAVIGDIGSDVAAAAAAGCRAVLIPTPATRQAEVRDAPALAETLLDAVDLLHALEPVR</sequence>
<dbReference type="NCBIfam" id="TIGR01656">
    <property type="entry name" value="Histidinol-ppas"/>
    <property type="match status" value="1"/>
</dbReference>
<dbReference type="EMBL" id="BAAANK010000009">
    <property type="protein sequence ID" value="GAA1842198.1"/>
    <property type="molecule type" value="Genomic_DNA"/>
</dbReference>
<proteinExistence type="inferred from homology"/>
<dbReference type="PANTHER" id="PTHR42891:SF1">
    <property type="entry name" value="D-GLYCERO-BETA-D-MANNO-HEPTOSE-1,7-BISPHOSPHATE 7-PHOSPHATASE"/>
    <property type="match status" value="1"/>
</dbReference>
<comment type="similarity">
    <text evidence="7">Belongs to the gmhB family.</text>
</comment>
<dbReference type="Pfam" id="PF13242">
    <property type="entry name" value="Hydrolase_like"/>
    <property type="match status" value="1"/>
</dbReference>
<organism evidence="8 9">
    <name type="scientific">Agromyces salentinus</name>
    <dbReference type="NCBI Taxonomy" id="269421"/>
    <lineage>
        <taxon>Bacteria</taxon>
        <taxon>Bacillati</taxon>
        <taxon>Actinomycetota</taxon>
        <taxon>Actinomycetes</taxon>
        <taxon>Micrococcales</taxon>
        <taxon>Microbacteriaceae</taxon>
        <taxon>Agromyces</taxon>
    </lineage>
</organism>
<evidence type="ECO:0000256" key="6">
    <source>
        <dbReference type="ARBA" id="ARBA00031828"/>
    </source>
</evidence>
<evidence type="ECO:0000256" key="1">
    <source>
        <dbReference type="ARBA" id="ARBA00004496"/>
    </source>
</evidence>
<name>A0ABN2MXV0_9MICO</name>
<gene>
    <name evidence="8" type="ORF">GCM10009750_30560</name>
</gene>
<dbReference type="InterPro" id="IPR006543">
    <property type="entry name" value="Histidinol-phos"/>
</dbReference>
<keyword evidence="4 7" id="KW-0378">Hydrolase</keyword>
<dbReference type="InterPro" id="IPR006549">
    <property type="entry name" value="HAD-SF_hydro_IIIA"/>
</dbReference>
<protein>
    <recommendedName>
        <fullName evidence="6 7">D,D-heptose 1,7-bisphosphate phosphatase</fullName>
        <ecNumber evidence="7">3.1.3.-</ecNumber>
    </recommendedName>
</protein>
<dbReference type="InterPro" id="IPR036412">
    <property type="entry name" value="HAD-like_sf"/>
</dbReference>
<dbReference type="InterPro" id="IPR023214">
    <property type="entry name" value="HAD_sf"/>
</dbReference>
<dbReference type="Proteomes" id="UP001501746">
    <property type="component" value="Unassembled WGS sequence"/>
</dbReference>
<dbReference type="PANTHER" id="PTHR42891">
    <property type="entry name" value="D-GLYCERO-BETA-D-MANNO-HEPTOSE-1,7-BISPHOSPHATE 7-PHOSPHATASE"/>
    <property type="match status" value="1"/>
</dbReference>
<dbReference type="NCBIfam" id="TIGR01662">
    <property type="entry name" value="HAD-SF-IIIA"/>
    <property type="match status" value="1"/>
</dbReference>
<comment type="subcellular location">
    <subcellularLocation>
        <location evidence="1 7">Cytoplasm</location>
    </subcellularLocation>
</comment>
<evidence type="ECO:0000256" key="2">
    <source>
        <dbReference type="ARBA" id="ARBA00022490"/>
    </source>
</evidence>
<dbReference type="SUPFAM" id="SSF56784">
    <property type="entry name" value="HAD-like"/>
    <property type="match status" value="1"/>
</dbReference>
<keyword evidence="2 7" id="KW-0963">Cytoplasm</keyword>
<keyword evidence="3" id="KW-0479">Metal-binding</keyword>
<reference evidence="8 9" key="1">
    <citation type="journal article" date="2019" name="Int. J. Syst. Evol. Microbiol.">
        <title>The Global Catalogue of Microorganisms (GCM) 10K type strain sequencing project: providing services to taxonomists for standard genome sequencing and annotation.</title>
        <authorList>
            <consortium name="The Broad Institute Genomics Platform"/>
            <consortium name="The Broad Institute Genome Sequencing Center for Infectious Disease"/>
            <person name="Wu L."/>
            <person name="Ma J."/>
        </authorList>
    </citation>
    <scope>NUCLEOTIDE SEQUENCE [LARGE SCALE GENOMIC DNA]</scope>
    <source>
        <strain evidence="8 9">JCM 14323</strain>
    </source>
</reference>
<accession>A0ABN2MXV0</accession>
<dbReference type="EC" id="3.1.3.-" evidence="7"/>
<evidence type="ECO:0000256" key="7">
    <source>
        <dbReference type="PIRNR" id="PIRNR004682"/>
    </source>
</evidence>